<reference evidence="2" key="1">
    <citation type="submission" date="2023-06" db="EMBL/GenBank/DDBJ databases">
        <title>Reference genome for the Northern bat (Eptesicus nilssonii), a most northern bat species.</title>
        <authorList>
            <person name="Laine V.N."/>
            <person name="Pulliainen A.T."/>
            <person name="Lilley T.M."/>
        </authorList>
    </citation>
    <scope>NUCLEOTIDE SEQUENCE</scope>
    <source>
        <strain evidence="2">BLF_Eptnil</strain>
        <tissue evidence="2">Kidney</tissue>
    </source>
</reference>
<feature type="compositionally biased region" description="Gly residues" evidence="1">
    <location>
        <begin position="31"/>
        <end position="41"/>
    </location>
</feature>
<keyword evidence="3" id="KW-1185">Reference proteome</keyword>
<dbReference type="EMBL" id="JAULJE010000023">
    <property type="protein sequence ID" value="KAK1328731.1"/>
    <property type="molecule type" value="Genomic_DNA"/>
</dbReference>
<name>A0AA40HDK7_CNENI</name>
<sequence>MQIRKATTCLKEGPLRSRRRHPVVTEVESGPSGGLDTAGGPGGADCVLHKLNNQRAMLSFRVSVQTLWSSSTFR</sequence>
<proteinExistence type="predicted"/>
<accession>A0AA40HDK7</accession>
<feature type="region of interest" description="Disordered" evidence="1">
    <location>
        <begin position="1"/>
        <end position="41"/>
    </location>
</feature>
<evidence type="ECO:0000313" key="3">
    <source>
        <dbReference type="Proteomes" id="UP001177744"/>
    </source>
</evidence>
<dbReference type="AlphaFoldDB" id="A0AA40HDK7"/>
<protein>
    <submittedName>
        <fullName evidence="2">Uncharacterized protein</fullName>
    </submittedName>
</protein>
<dbReference type="Proteomes" id="UP001177744">
    <property type="component" value="Unassembled WGS sequence"/>
</dbReference>
<evidence type="ECO:0000256" key="1">
    <source>
        <dbReference type="SAM" id="MobiDB-lite"/>
    </source>
</evidence>
<evidence type="ECO:0000313" key="2">
    <source>
        <dbReference type="EMBL" id="KAK1328731.1"/>
    </source>
</evidence>
<gene>
    <name evidence="2" type="ORF">QTO34_012306</name>
</gene>
<organism evidence="2 3">
    <name type="scientific">Cnephaeus nilssonii</name>
    <name type="common">Northern bat</name>
    <name type="synonym">Eptesicus nilssonii</name>
    <dbReference type="NCBI Taxonomy" id="3371016"/>
    <lineage>
        <taxon>Eukaryota</taxon>
        <taxon>Metazoa</taxon>
        <taxon>Chordata</taxon>
        <taxon>Craniata</taxon>
        <taxon>Vertebrata</taxon>
        <taxon>Euteleostomi</taxon>
        <taxon>Mammalia</taxon>
        <taxon>Eutheria</taxon>
        <taxon>Laurasiatheria</taxon>
        <taxon>Chiroptera</taxon>
        <taxon>Yangochiroptera</taxon>
        <taxon>Vespertilionidae</taxon>
        <taxon>Cnephaeus</taxon>
    </lineage>
</organism>
<comment type="caution">
    <text evidence="2">The sequence shown here is derived from an EMBL/GenBank/DDBJ whole genome shotgun (WGS) entry which is preliminary data.</text>
</comment>